<evidence type="ECO:0000313" key="7">
    <source>
        <dbReference type="Proteomes" id="UP000005561"/>
    </source>
</evidence>
<evidence type="ECO:0000313" key="6">
    <source>
        <dbReference type="EMBL" id="EET61424.1"/>
    </source>
</evidence>
<comment type="catalytic activity">
    <reaction evidence="5">
        <text>O-phospho-L-tyrosyl-[protein] + H2O = L-tyrosyl-[protein] + phosphate</text>
        <dbReference type="Rhea" id="RHEA:10684"/>
        <dbReference type="Rhea" id="RHEA-COMP:10136"/>
        <dbReference type="Rhea" id="RHEA-COMP:20101"/>
        <dbReference type="ChEBI" id="CHEBI:15377"/>
        <dbReference type="ChEBI" id="CHEBI:43474"/>
        <dbReference type="ChEBI" id="CHEBI:46858"/>
        <dbReference type="ChEBI" id="CHEBI:61978"/>
        <dbReference type="EC" id="3.1.3.48"/>
    </reaction>
</comment>
<dbReference type="Gene3D" id="3.20.20.140">
    <property type="entry name" value="Metal-dependent hydrolases"/>
    <property type="match status" value="1"/>
</dbReference>
<organism evidence="6 7">
    <name type="scientific">Marvinbryantia formatexigens DSM 14469</name>
    <dbReference type="NCBI Taxonomy" id="478749"/>
    <lineage>
        <taxon>Bacteria</taxon>
        <taxon>Bacillati</taxon>
        <taxon>Bacillota</taxon>
        <taxon>Clostridia</taxon>
        <taxon>Lachnospirales</taxon>
        <taxon>Lachnospiraceae</taxon>
        <taxon>Marvinbryantia</taxon>
    </lineage>
</organism>
<dbReference type="eggNOG" id="COG4464">
    <property type="taxonomic scope" value="Bacteria"/>
</dbReference>
<dbReference type="InterPro" id="IPR016667">
    <property type="entry name" value="Caps_polysacc_synth_CpsB/CapC"/>
</dbReference>
<keyword evidence="7" id="KW-1185">Reference proteome</keyword>
<dbReference type="Pfam" id="PF19567">
    <property type="entry name" value="CpsB_CapC"/>
    <property type="match status" value="1"/>
</dbReference>
<sequence length="220" mass="25515">MEVSMKMLSMAYDEGIRHLFLTPHYVRGENQYRPEDLDQLFAKLQAKAGESFRELHLYLGNEVYYTPGVAEDIRKGKIHTMCGTRYLLVEFDTSASYREIYRAVRELRQMRLFPVIAHVERYQSLKGKPELFLELKELDACFQLNAGGVLGNSLHPHTRWCRKLVENGMITFLGTDAHDMQYRTPAIRKAATWMTGHISGEYQSSLFRENAGALIRNQYI</sequence>
<dbReference type="EC" id="3.1.3.48" evidence="2"/>
<dbReference type="Proteomes" id="UP000005561">
    <property type="component" value="Unassembled WGS sequence"/>
</dbReference>
<gene>
    <name evidence="6" type="ORF">BRYFOR_06599</name>
</gene>
<dbReference type="InterPro" id="IPR016195">
    <property type="entry name" value="Pol/histidinol_Pase-like"/>
</dbReference>
<keyword evidence="3" id="KW-0378">Hydrolase</keyword>
<accession>C6LDJ0</accession>
<evidence type="ECO:0000256" key="1">
    <source>
        <dbReference type="ARBA" id="ARBA00005750"/>
    </source>
</evidence>
<reference evidence="6" key="1">
    <citation type="submission" date="2009-07" db="EMBL/GenBank/DDBJ databases">
        <authorList>
            <person name="Weinstock G."/>
            <person name="Sodergren E."/>
            <person name="Clifton S."/>
            <person name="Fulton L."/>
            <person name="Fulton B."/>
            <person name="Courtney L."/>
            <person name="Fronick C."/>
            <person name="Harrison M."/>
            <person name="Strong C."/>
            <person name="Farmer C."/>
            <person name="Delahaunty K."/>
            <person name="Markovic C."/>
            <person name="Hall O."/>
            <person name="Minx P."/>
            <person name="Tomlinson C."/>
            <person name="Mitreva M."/>
            <person name="Nelson J."/>
            <person name="Hou S."/>
            <person name="Wollam A."/>
            <person name="Pepin K.H."/>
            <person name="Johnson M."/>
            <person name="Bhonagiri V."/>
            <person name="Nash W.E."/>
            <person name="Warren W."/>
            <person name="Chinwalla A."/>
            <person name="Mardis E.R."/>
            <person name="Wilson R.K."/>
        </authorList>
    </citation>
    <scope>NUCLEOTIDE SEQUENCE [LARGE SCALE GENOMIC DNA]</scope>
    <source>
        <strain evidence="6">DSM 14469</strain>
    </source>
</reference>
<evidence type="ECO:0000256" key="2">
    <source>
        <dbReference type="ARBA" id="ARBA00013064"/>
    </source>
</evidence>
<evidence type="ECO:0000256" key="3">
    <source>
        <dbReference type="ARBA" id="ARBA00022801"/>
    </source>
</evidence>
<dbReference type="PIRSF" id="PIRSF016557">
    <property type="entry name" value="Caps_synth_CpsB"/>
    <property type="match status" value="1"/>
</dbReference>
<evidence type="ECO:0000256" key="5">
    <source>
        <dbReference type="ARBA" id="ARBA00051722"/>
    </source>
</evidence>
<keyword evidence="4" id="KW-0904">Protein phosphatase</keyword>
<dbReference type="PANTHER" id="PTHR39181:SF1">
    <property type="entry name" value="TYROSINE-PROTEIN PHOSPHATASE YWQE"/>
    <property type="match status" value="1"/>
</dbReference>
<comment type="similarity">
    <text evidence="1">Belongs to the metallo-dependent hydrolases superfamily. CpsB/CapC family.</text>
</comment>
<dbReference type="PANTHER" id="PTHR39181">
    <property type="entry name" value="TYROSINE-PROTEIN PHOSPHATASE YWQE"/>
    <property type="match status" value="1"/>
</dbReference>
<dbReference type="AlphaFoldDB" id="C6LDJ0"/>
<comment type="caution">
    <text evidence="6">The sequence shown here is derived from an EMBL/GenBank/DDBJ whole genome shotgun (WGS) entry which is preliminary data.</text>
</comment>
<dbReference type="GO" id="GO:0030145">
    <property type="term" value="F:manganese ion binding"/>
    <property type="evidence" value="ECO:0007669"/>
    <property type="project" value="InterPro"/>
</dbReference>
<protein>
    <recommendedName>
        <fullName evidence="2">protein-tyrosine-phosphatase</fullName>
        <ecNumber evidence="2">3.1.3.48</ecNumber>
    </recommendedName>
</protein>
<dbReference type="SUPFAM" id="SSF89550">
    <property type="entry name" value="PHP domain-like"/>
    <property type="match status" value="1"/>
</dbReference>
<name>C6LDJ0_9FIRM</name>
<evidence type="ECO:0000256" key="4">
    <source>
        <dbReference type="ARBA" id="ARBA00022912"/>
    </source>
</evidence>
<dbReference type="GO" id="GO:0004725">
    <property type="term" value="F:protein tyrosine phosphatase activity"/>
    <property type="evidence" value="ECO:0007669"/>
    <property type="project" value="UniProtKB-EC"/>
</dbReference>
<dbReference type="EMBL" id="ACCL02000006">
    <property type="protein sequence ID" value="EET61424.1"/>
    <property type="molecule type" value="Genomic_DNA"/>
</dbReference>
<dbReference type="STRING" id="168384.SAMN05660368_01546"/>
<proteinExistence type="inferred from homology"/>